<evidence type="ECO:0000313" key="3">
    <source>
        <dbReference type="Proteomes" id="UP001623348"/>
    </source>
</evidence>
<accession>A0ABC9W789</accession>
<dbReference type="PANTHER" id="PTHR33395:SF22">
    <property type="entry name" value="REVERSE TRANSCRIPTASE DOMAIN-CONTAINING PROTEIN"/>
    <property type="match status" value="1"/>
</dbReference>
<dbReference type="EMBL" id="BAAFJT010000001">
    <property type="protein sequence ID" value="GAB0181056.1"/>
    <property type="molecule type" value="Genomic_DNA"/>
</dbReference>
<protein>
    <recommendedName>
        <fullName evidence="1">Endonuclease/exonuclease/phosphatase domain-containing protein</fullName>
    </recommendedName>
</protein>
<name>A0ABC9W789_GRUJA</name>
<evidence type="ECO:0000313" key="2">
    <source>
        <dbReference type="EMBL" id="GAB0181056.1"/>
    </source>
</evidence>
<keyword evidence="3" id="KW-1185">Reference proteome</keyword>
<dbReference type="SUPFAM" id="SSF56219">
    <property type="entry name" value="DNase I-like"/>
    <property type="match status" value="1"/>
</dbReference>
<dbReference type="Pfam" id="PF14529">
    <property type="entry name" value="Exo_endo_phos_2"/>
    <property type="match status" value="1"/>
</dbReference>
<gene>
    <name evidence="2" type="ORF">GRJ2_000570900</name>
</gene>
<evidence type="ECO:0000259" key="1">
    <source>
        <dbReference type="Pfam" id="PF14529"/>
    </source>
</evidence>
<comment type="caution">
    <text evidence="2">The sequence shown here is derived from an EMBL/GenBank/DDBJ whole genome shotgun (WGS) entry which is preliminary data.</text>
</comment>
<dbReference type="Gene3D" id="3.60.10.10">
    <property type="entry name" value="Endonuclease/exonuclease/phosphatase"/>
    <property type="match status" value="1"/>
</dbReference>
<proteinExistence type="predicted"/>
<dbReference type="InterPro" id="IPR005135">
    <property type="entry name" value="Endo/exonuclease/phosphatase"/>
</dbReference>
<feature type="domain" description="Endonuclease/exonuclease/phosphatase" evidence="1">
    <location>
        <begin position="22"/>
        <end position="119"/>
    </location>
</feature>
<dbReference type="AlphaFoldDB" id="A0ABC9W789"/>
<dbReference type="InterPro" id="IPR036691">
    <property type="entry name" value="Endo/exonu/phosph_ase_sf"/>
</dbReference>
<reference evidence="2 3" key="1">
    <citation type="submission" date="2024-06" db="EMBL/GenBank/DDBJ databases">
        <title>The draft genome of Grus japonensis, version 3.</title>
        <authorList>
            <person name="Nabeshima K."/>
            <person name="Suzuki S."/>
            <person name="Onuma M."/>
        </authorList>
    </citation>
    <scope>NUCLEOTIDE SEQUENCE [LARGE SCALE GENOMIC DNA]</scope>
    <source>
        <strain evidence="2 3">451A</strain>
    </source>
</reference>
<sequence length="175" mass="19941">MVFVRMFQEQGDGLTRWPPDQDEEVDEAFYRQLEVASRSQALVLMGDFNHPDICWKSNTARHAQSRRFLQSIDDNFLTQVVEEPMRRGVLLDLVLTNKEGLVGDMKVEDSLGCSDHEMVEFRILHGRNRAMGESVTVWCEAVSSLPELTLLYWLGNGSFVEKLHPDGAVREGTVL</sequence>
<dbReference type="InterPro" id="IPR013783">
    <property type="entry name" value="Ig-like_fold"/>
</dbReference>
<organism evidence="2 3">
    <name type="scientific">Grus japonensis</name>
    <name type="common">Japanese crane</name>
    <name type="synonym">Red-crowned crane</name>
    <dbReference type="NCBI Taxonomy" id="30415"/>
    <lineage>
        <taxon>Eukaryota</taxon>
        <taxon>Metazoa</taxon>
        <taxon>Chordata</taxon>
        <taxon>Craniata</taxon>
        <taxon>Vertebrata</taxon>
        <taxon>Euteleostomi</taxon>
        <taxon>Archelosauria</taxon>
        <taxon>Archosauria</taxon>
        <taxon>Dinosauria</taxon>
        <taxon>Saurischia</taxon>
        <taxon>Theropoda</taxon>
        <taxon>Coelurosauria</taxon>
        <taxon>Aves</taxon>
        <taxon>Neognathae</taxon>
        <taxon>Neoaves</taxon>
        <taxon>Gruiformes</taxon>
        <taxon>Gruidae</taxon>
        <taxon>Grus</taxon>
    </lineage>
</organism>
<dbReference type="PANTHER" id="PTHR33395">
    <property type="entry name" value="TRANSCRIPTASE, PUTATIVE-RELATED-RELATED"/>
    <property type="match status" value="1"/>
</dbReference>
<dbReference type="Proteomes" id="UP001623348">
    <property type="component" value="Unassembled WGS sequence"/>
</dbReference>
<dbReference type="Gene3D" id="2.60.40.10">
    <property type="entry name" value="Immunoglobulins"/>
    <property type="match status" value="1"/>
</dbReference>